<feature type="domain" description="Histidine kinase" evidence="15">
    <location>
        <begin position="476"/>
        <end position="579"/>
    </location>
</feature>
<reference evidence="17" key="1">
    <citation type="submission" date="2022-05" db="EMBL/GenBank/DDBJ databases">
        <title>Novel bacterial taxa in a minimal lignocellulolytic consortium and its capacity to transform plastics disclosed by genome-resolved metagenomics.</title>
        <authorList>
            <person name="Rodriguez C.A.D."/>
            <person name="Diaz-Garcia L."/>
            <person name="Herrera K."/>
            <person name="Tarazona N.A."/>
            <person name="Sproer C."/>
            <person name="Overmann J."/>
            <person name="Jimenez D.J."/>
        </authorList>
    </citation>
    <scope>NUCLEOTIDE SEQUENCE</scope>
    <source>
        <strain evidence="17">MAG5</strain>
    </source>
</reference>
<evidence type="ECO:0000256" key="9">
    <source>
        <dbReference type="ARBA" id="ARBA00022777"/>
    </source>
</evidence>
<keyword evidence="10" id="KW-0067">ATP-binding</keyword>
<dbReference type="SUPFAM" id="SSF55874">
    <property type="entry name" value="ATPase domain of HSP90 chaperone/DNA topoisomerase II/histidine kinase"/>
    <property type="match status" value="1"/>
</dbReference>
<feature type="domain" description="HAMP" evidence="16">
    <location>
        <begin position="317"/>
        <end position="369"/>
    </location>
</feature>
<dbReference type="PROSITE" id="PS50109">
    <property type="entry name" value="HIS_KIN"/>
    <property type="match status" value="1"/>
</dbReference>
<feature type="transmembrane region" description="Helical" evidence="14">
    <location>
        <begin position="12"/>
        <end position="32"/>
    </location>
</feature>
<dbReference type="KEGG" id="plig:NAG76_09145"/>
<dbReference type="InterPro" id="IPR005467">
    <property type="entry name" value="His_kinase_dom"/>
</dbReference>
<dbReference type="PANTHER" id="PTHR34220">
    <property type="entry name" value="SENSOR HISTIDINE KINASE YPDA"/>
    <property type="match status" value="1"/>
</dbReference>
<dbReference type="GO" id="GO:0005886">
    <property type="term" value="C:plasma membrane"/>
    <property type="evidence" value="ECO:0007669"/>
    <property type="project" value="UniProtKB-SubCell"/>
</dbReference>
<dbReference type="InterPro" id="IPR010559">
    <property type="entry name" value="Sig_transdc_His_kin_internal"/>
</dbReference>
<dbReference type="GO" id="GO:0000155">
    <property type="term" value="F:phosphorelay sensor kinase activity"/>
    <property type="evidence" value="ECO:0007669"/>
    <property type="project" value="InterPro"/>
</dbReference>
<evidence type="ECO:0000256" key="3">
    <source>
        <dbReference type="ARBA" id="ARBA00012438"/>
    </source>
</evidence>
<evidence type="ECO:0000256" key="14">
    <source>
        <dbReference type="SAM" id="Phobius"/>
    </source>
</evidence>
<evidence type="ECO:0000259" key="16">
    <source>
        <dbReference type="PROSITE" id="PS50885"/>
    </source>
</evidence>
<keyword evidence="7 14" id="KW-0812">Transmembrane</keyword>
<dbReference type="Proteomes" id="UP001056756">
    <property type="component" value="Chromosome"/>
</dbReference>
<dbReference type="EMBL" id="CP097899">
    <property type="protein sequence ID" value="URN96360.1"/>
    <property type="molecule type" value="Genomic_DNA"/>
</dbReference>
<dbReference type="Gene3D" id="6.10.340.10">
    <property type="match status" value="1"/>
</dbReference>
<protein>
    <recommendedName>
        <fullName evidence="3">histidine kinase</fullName>
        <ecNumber evidence="3">2.7.13.3</ecNumber>
    </recommendedName>
</protein>
<dbReference type="SMART" id="SM00304">
    <property type="entry name" value="HAMP"/>
    <property type="match status" value="1"/>
</dbReference>
<sequence length="599" mass="69573">MMKNKYMPFGYKLMLSYCFFIIIPVMLIGYFADSIYVKSIREQTESNVNGTLSQMGDNISFKMKDIIRVSDLLYYDHALARNLKSYEEGWVSYSATTRYLLPKFQSSIEATSLQMWISIYLHNETFPEIYRSYNGEDPLRISERWYDLYHISRIMDKRWYKQFPEEDYGITMQWKQVDDDPEYGYISLLRRMVNVQSVPYPQEIGFLKLSVYLSDLFESVDHNKIGNGATIFITDASNEIMMSSGESEYEQDVLWDEELYKDYLIMEEFIPELEWKITAVIPNQIFTDKISEVRLITVLICLLFIVFYFVSGAVLSRYFSRRVGKIVSVLDSFQEGNFHKRINFKGNDEFTRISLALNEMGQNIGELIHKVYVAELDKKETELDMLQAQINPHFLYNTLSSINRLAKFGELDKLQLMVMDLAKFYRLSLNEGRIVLPISEELEQANAYINIQKIKYEDRMGVIFDIDPGIMKYDTIKLIIQPFIENILEHAWCADHINIRIVGTRDGDTIQFKIIDDGVGISSELLEQMADSNESANVGYGIYNVNQRIKLFYGPSYGVHIYSKLGIGTTVCIRFPIVAPKNSKVNELSITRSGGSFRS</sequence>
<dbReference type="GO" id="GO:0005524">
    <property type="term" value="F:ATP binding"/>
    <property type="evidence" value="ECO:0007669"/>
    <property type="project" value="UniProtKB-KW"/>
</dbReference>
<evidence type="ECO:0000256" key="7">
    <source>
        <dbReference type="ARBA" id="ARBA00022692"/>
    </source>
</evidence>
<keyword evidence="11 14" id="KW-1133">Transmembrane helix</keyword>
<dbReference type="AlphaFoldDB" id="A0A9J6ZKK0"/>
<evidence type="ECO:0000256" key="6">
    <source>
        <dbReference type="ARBA" id="ARBA00022679"/>
    </source>
</evidence>
<dbReference type="Gene3D" id="3.30.565.10">
    <property type="entry name" value="Histidine kinase-like ATPase, C-terminal domain"/>
    <property type="match status" value="1"/>
</dbReference>
<dbReference type="EC" id="2.7.13.3" evidence="3"/>
<dbReference type="InterPro" id="IPR050640">
    <property type="entry name" value="Bact_2-comp_sensor_kinase"/>
</dbReference>
<gene>
    <name evidence="17" type="ORF">NAG76_09145</name>
</gene>
<evidence type="ECO:0000256" key="10">
    <source>
        <dbReference type="ARBA" id="ARBA00022840"/>
    </source>
</evidence>
<dbReference type="PROSITE" id="PS50885">
    <property type="entry name" value="HAMP"/>
    <property type="match status" value="1"/>
</dbReference>
<dbReference type="SUPFAM" id="SSF158472">
    <property type="entry name" value="HAMP domain-like"/>
    <property type="match status" value="1"/>
</dbReference>
<name>A0A9J6ZKK0_9BACL</name>
<keyword evidence="12" id="KW-0902">Two-component regulatory system</keyword>
<accession>A0A9J6ZKK0</accession>
<dbReference type="CDD" id="cd06225">
    <property type="entry name" value="HAMP"/>
    <property type="match status" value="1"/>
</dbReference>
<evidence type="ECO:0000256" key="12">
    <source>
        <dbReference type="ARBA" id="ARBA00023012"/>
    </source>
</evidence>
<keyword evidence="4" id="KW-1003">Cell membrane</keyword>
<comment type="catalytic activity">
    <reaction evidence="1">
        <text>ATP + protein L-histidine = ADP + protein N-phospho-L-histidine.</text>
        <dbReference type="EC" id="2.7.13.3"/>
    </reaction>
</comment>
<dbReference type="InterPro" id="IPR036890">
    <property type="entry name" value="HATPase_C_sf"/>
</dbReference>
<evidence type="ECO:0000313" key="17">
    <source>
        <dbReference type="EMBL" id="URN96360.1"/>
    </source>
</evidence>
<evidence type="ECO:0000256" key="4">
    <source>
        <dbReference type="ARBA" id="ARBA00022475"/>
    </source>
</evidence>
<keyword evidence="6" id="KW-0808">Transferase</keyword>
<keyword evidence="13 14" id="KW-0472">Membrane</keyword>
<keyword evidence="9 17" id="KW-0418">Kinase</keyword>
<evidence type="ECO:0000256" key="13">
    <source>
        <dbReference type="ARBA" id="ARBA00023136"/>
    </source>
</evidence>
<dbReference type="PANTHER" id="PTHR34220:SF11">
    <property type="entry name" value="SENSOR PROTEIN KINASE HPTS"/>
    <property type="match status" value="1"/>
</dbReference>
<feature type="transmembrane region" description="Helical" evidence="14">
    <location>
        <begin position="295"/>
        <end position="315"/>
    </location>
</feature>
<dbReference type="Pfam" id="PF00672">
    <property type="entry name" value="HAMP"/>
    <property type="match status" value="1"/>
</dbReference>
<evidence type="ECO:0000313" key="18">
    <source>
        <dbReference type="Proteomes" id="UP001056756"/>
    </source>
</evidence>
<evidence type="ECO:0000256" key="11">
    <source>
        <dbReference type="ARBA" id="ARBA00022989"/>
    </source>
</evidence>
<dbReference type="InterPro" id="IPR003660">
    <property type="entry name" value="HAMP_dom"/>
</dbReference>
<keyword evidence="5" id="KW-0597">Phosphoprotein</keyword>
<proteinExistence type="predicted"/>
<dbReference type="SMART" id="SM00387">
    <property type="entry name" value="HATPase_c"/>
    <property type="match status" value="1"/>
</dbReference>
<evidence type="ECO:0000256" key="8">
    <source>
        <dbReference type="ARBA" id="ARBA00022741"/>
    </source>
</evidence>
<evidence type="ECO:0000256" key="1">
    <source>
        <dbReference type="ARBA" id="ARBA00000085"/>
    </source>
</evidence>
<evidence type="ECO:0000256" key="5">
    <source>
        <dbReference type="ARBA" id="ARBA00022553"/>
    </source>
</evidence>
<dbReference type="Pfam" id="PF06580">
    <property type="entry name" value="His_kinase"/>
    <property type="match status" value="1"/>
</dbReference>
<comment type="subcellular location">
    <subcellularLocation>
        <location evidence="2">Cell membrane</location>
        <topology evidence="2">Multi-pass membrane protein</topology>
    </subcellularLocation>
</comment>
<keyword evidence="8" id="KW-0547">Nucleotide-binding</keyword>
<evidence type="ECO:0000256" key="2">
    <source>
        <dbReference type="ARBA" id="ARBA00004651"/>
    </source>
</evidence>
<dbReference type="InterPro" id="IPR003594">
    <property type="entry name" value="HATPase_dom"/>
</dbReference>
<organism evidence="17 18">
    <name type="scientific">Candidatus Pristimantibacillus lignocellulolyticus</name>
    <dbReference type="NCBI Taxonomy" id="2994561"/>
    <lineage>
        <taxon>Bacteria</taxon>
        <taxon>Bacillati</taxon>
        <taxon>Bacillota</taxon>
        <taxon>Bacilli</taxon>
        <taxon>Bacillales</taxon>
        <taxon>Paenibacillaceae</taxon>
        <taxon>Candidatus Pristimantibacillus</taxon>
    </lineage>
</organism>
<evidence type="ECO:0000259" key="15">
    <source>
        <dbReference type="PROSITE" id="PS50109"/>
    </source>
</evidence>
<dbReference type="Pfam" id="PF02518">
    <property type="entry name" value="HATPase_c"/>
    <property type="match status" value="1"/>
</dbReference>